<evidence type="ECO:0000313" key="9">
    <source>
        <dbReference type="Proteomes" id="UP000039046"/>
    </source>
</evidence>
<keyword evidence="3" id="KW-0274">FAD</keyword>
<dbReference type="GO" id="GO:0004497">
    <property type="term" value="F:monooxygenase activity"/>
    <property type="evidence" value="ECO:0007669"/>
    <property type="project" value="UniProtKB-KW"/>
</dbReference>
<dbReference type="SUPFAM" id="SSF51905">
    <property type="entry name" value="FAD/NAD(P)-binding domain"/>
    <property type="match status" value="1"/>
</dbReference>
<evidence type="ECO:0000256" key="2">
    <source>
        <dbReference type="ARBA" id="ARBA00022630"/>
    </source>
</evidence>
<keyword evidence="4" id="KW-0560">Oxidoreductase</keyword>
<dbReference type="AlphaFoldDB" id="A0A0A1TNH8"/>
<organism evidence="8 9">
    <name type="scientific">[Torrubiella] hemipterigena</name>
    <dbReference type="NCBI Taxonomy" id="1531966"/>
    <lineage>
        <taxon>Eukaryota</taxon>
        <taxon>Fungi</taxon>
        <taxon>Dikarya</taxon>
        <taxon>Ascomycota</taxon>
        <taxon>Pezizomycotina</taxon>
        <taxon>Sordariomycetes</taxon>
        <taxon>Hypocreomycetidae</taxon>
        <taxon>Hypocreales</taxon>
        <taxon>Clavicipitaceae</taxon>
        <taxon>Clavicipitaceae incertae sedis</taxon>
        <taxon>'Torrubiella' clade</taxon>
    </lineage>
</organism>
<proteinExistence type="predicted"/>
<evidence type="ECO:0000256" key="6">
    <source>
        <dbReference type="SAM" id="MobiDB-lite"/>
    </source>
</evidence>
<evidence type="ECO:0000256" key="1">
    <source>
        <dbReference type="ARBA" id="ARBA00001974"/>
    </source>
</evidence>
<reference evidence="8 9" key="1">
    <citation type="journal article" date="2015" name="Genome Announc.">
        <title>Draft Genome Sequence and Gene Annotation of the Entomopathogenic Fungus Verticillium hemipterigenum.</title>
        <authorList>
            <person name="Horn F."/>
            <person name="Habel A."/>
            <person name="Scharf D.H."/>
            <person name="Dworschak J."/>
            <person name="Brakhage A.A."/>
            <person name="Guthke R."/>
            <person name="Hertweck C."/>
            <person name="Linde J."/>
        </authorList>
    </citation>
    <scope>NUCLEOTIDE SEQUENCE [LARGE SCALE GENOMIC DNA]</scope>
</reference>
<dbReference type="InterPro" id="IPR002938">
    <property type="entry name" value="FAD-bd"/>
</dbReference>
<dbReference type="EMBL" id="CDHN01000005">
    <property type="protein sequence ID" value="CEJ92813.1"/>
    <property type="molecule type" value="Genomic_DNA"/>
</dbReference>
<dbReference type="OrthoDB" id="47494at2759"/>
<evidence type="ECO:0000256" key="4">
    <source>
        <dbReference type="ARBA" id="ARBA00023002"/>
    </source>
</evidence>
<keyword evidence="5" id="KW-0503">Monooxygenase</keyword>
<evidence type="ECO:0000259" key="7">
    <source>
        <dbReference type="Pfam" id="PF01494"/>
    </source>
</evidence>
<dbReference type="PRINTS" id="PR00420">
    <property type="entry name" value="RNGMNOXGNASE"/>
</dbReference>
<gene>
    <name evidence="8" type="ORF">VHEMI08443</name>
</gene>
<dbReference type="STRING" id="1531966.A0A0A1TNH8"/>
<name>A0A0A1TNH8_9HYPO</name>
<keyword evidence="2" id="KW-0285">Flavoprotein</keyword>
<dbReference type="Pfam" id="PF01494">
    <property type="entry name" value="FAD_binding_3"/>
    <property type="match status" value="1"/>
</dbReference>
<protein>
    <recommendedName>
        <fullName evidence="7">FAD-binding domain-containing protein</fullName>
    </recommendedName>
</protein>
<dbReference type="Proteomes" id="UP000039046">
    <property type="component" value="Unassembled WGS sequence"/>
</dbReference>
<dbReference type="InterPro" id="IPR036188">
    <property type="entry name" value="FAD/NAD-bd_sf"/>
</dbReference>
<accession>A0A0A1TNH8</accession>
<comment type="cofactor">
    <cofactor evidence="1">
        <name>FAD</name>
        <dbReference type="ChEBI" id="CHEBI:57692"/>
    </cofactor>
</comment>
<dbReference type="PANTHER" id="PTHR47178">
    <property type="entry name" value="MONOOXYGENASE, FAD-BINDING"/>
    <property type="match status" value="1"/>
</dbReference>
<feature type="domain" description="FAD-binding" evidence="7">
    <location>
        <begin position="12"/>
        <end position="206"/>
    </location>
</feature>
<evidence type="ECO:0000256" key="3">
    <source>
        <dbReference type="ARBA" id="ARBA00022827"/>
    </source>
</evidence>
<feature type="region of interest" description="Disordered" evidence="6">
    <location>
        <begin position="398"/>
        <end position="435"/>
    </location>
</feature>
<keyword evidence="9" id="KW-1185">Reference proteome</keyword>
<dbReference type="HOGENOM" id="CLU_009665_3_2_1"/>
<evidence type="ECO:0000256" key="5">
    <source>
        <dbReference type="ARBA" id="ARBA00023033"/>
    </source>
</evidence>
<sequence length="435" mass="48767">MTTPPITNSSKLPVLILGAGPSGLLLAQTLRRHGVPFRLFERDDDFTTFRGPGWGLTLNWSLPVLRDLLPDDLGSVESIRNICVDKPSVEEGKTCRFPFYDLSNAERRYEIPSMPETKLIRVTRERLRRLLATKINIEWNKIFKSFDESVKSVTITFEDGSSAEGCLLVACDGGKSRVRTQLLPDDAMERLYEIPVRMLGIKIDYEPEEAEAFRQLDTFCLHGNAPNRTFAYMGVLDSPGNNEYSTDKVSMQACVSWPYTSGVLGRSEPIDIPETNDERTVLLKEIANTWAEPFKSLITKMPLGTEVKGLVLKDWLPSYDLQTRGRTVLMGDALHLMAMYRGEGASHSLADVEDFATHVLPLLQQEQGQEHPFETSQLRQALSMYERTAVHRARPGVLASRQAATDAHTWGNNGPDSPLLSRRQRTAPFVDPATV</sequence>
<dbReference type="PANTHER" id="PTHR47178:SF1">
    <property type="entry name" value="FAD-BINDING DOMAIN-CONTAINING PROTEIN-RELATED"/>
    <property type="match status" value="1"/>
</dbReference>
<dbReference type="GO" id="GO:0071949">
    <property type="term" value="F:FAD binding"/>
    <property type="evidence" value="ECO:0007669"/>
    <property type="project" value="InterPro"/>
</dbReference>
<evidence type="ECO:0000313" key="8">
    <source>
        <dbReference type="EMBL" id="CEJ92813.1"/>
    </source>
</evidence>
<dbReference type="Gene3D" id="3.50.50.60">
    <property type="entry name" value="FAD/NAD(P)-binding domain"/>
    <property type="match status" value="1"/>
</dbReference>